<feature type="chain" id="PRO_5044918851" description="Thiol:disulfide interchange protein DsbD" evidence="18">
    <location>
        <begin position="20"/>
        <end position="580"/>
    </location>
</feature>
<evidence type="ECO:0000256" key="3">
    <source>
        <dbReference type="ARBA" id="ARBA00022448"/>
    </source>
</evidence>
<evidence type="ECO:0000256" key="10">
    <source>
        <dbReference type="ARBA" id="ARBA00022989"/>
    </source>
</evidence>
<evidence type="ECO:0000256" key="11">
    <source>
        <dbReference type="ARBA" id="ARBA00023002"/>
    </source>
</evidence>
<dbReference type="Gene3D" id="3.40.30.10">
    <property type="entry name" value="Glutaredoxin"/>
    <property type="match status" value="1"/>
</dbReference>
<evidence type="ECO:0000256" key="16">
    <source>
        <dbReference type="ARBA" id="ARBA00047388"/>
    </source>
</evidence>
<comment type="function">
    <text evidence="18">Required to facilitate the formation of correct disulfide bonds in some periplasmic proteins and for the assembly of the periplasmic c-type cytochromes. Acts by transferring electrons from cytoplasmic thioredoxin to the periplasm. This transfer involves a cascade of disulfide bond formation and reduction steps.</text>
</comment>
<comment type="similarity">
    <text evidence="2 18">Belongs to the thioredoxin family. DsbD subfamily.</text>
</comment>
<sequence precursor="true">MRKFLSVWLLALWAVLALAADESELLAPEVAFQHTLTQRDARTAVVVFKVAEGYYLYRDRFKFSLEPAGELNAELPPGKLKKDDYFGEVETYRNSVEIVLTASTPFPAGAKLKMTSQGCADAGLCYPPQTVSLALASAEAARPPATAPPASGLDADNPFQGKSLPAVLLVFFVAGLGLAFTACMYPLIPIVSSIIVGQGAQVDKRRGFVLTFVYVQGMAVAYALAGIAAALSGTLLSAALQQPWVLGAFALFFVLMALSMFGLYDLQLPTALQSRLNDASNRLPGGRWLSVLVMGVLSALIVGPCVAPPLAAALGYIGASGDVLLGGAALYVMALGIGLPLIVVGVAGGHVLPKAGPWMTRVRSVFGVLMLALALWIARPVLDDWMVMLAVALLAIGAGIQLSALDPLPTHATGWKRLWKSFGLVLVLVGAAQMVGLLAGSRDPLQPLRVLGGGGAVAAETGLPFQKVRSVAELDAAVVAAAGRPVMLDFYADWCVSCQEMERFTFADPRVRQRLAGAVLLKADVTANNVDDKALLARFKLYGPPGIIFFDRNGKQLAERLVGFEKADPFLQRLDRALAG</sequence>
<comment type="catalytic activity">
    <reaction evidence="16 18">
        <text>[protein]-dithiol + NAD(+) = [protein]-disulfide + NADH + H(+)</text>
        <dbReference type="Rhea" id="RHEA:18749"/>
        <dbReference type="Rhea" id="RHEA-COMP:10593"/>
        <dbReference type="Rhea" id="RHEA-COMP:10594"/>
        <dbReference type="ChEBI" id="CHEBI:15378"/>
        <dbReference type="ChEBI" id="CHEBI:29950"/>
        <dbReference type="ChEBI" id="CHEBI:50058"/>
        <dbReference type="ChEBI" id="CHEBI:57540"/>
        <dbReference type="ChEBI" id="CHEBI:57945"/>
        <dbReference type="EC" id="1.8.1.8"/>
    </reaction>
</comment>
<evidence type="ECO:0000256" key="15">
    <source>
        <dbReference type="ARBA" id="ARBA00023284"/>
    </source>
</evidence>
<dbReference type="Pfam" id="PF13899">
    <property type="entry name" value="Thioredoxin_7"/>
    <property type="match status" value="1"/>
</dbReference>
<evidence type="ECO:0000313" key="20">
    <source>
        <dbReference type="EMBL" id="MFC4161471.1"/>
    </source>
</evidence>
<evidence type="ECO:0000259" key="19">
    <source>
        <dbReference type="PROSITE" id="PS51352"/>
    </source>
</evidence>
<keyword evidence="10 18" id="KW-1133">Transmembrane helix</keyword>
<dbReference type="CDD" id="cd02953">
    <property type="entry name" value="DsbDgamma"/>
    <property type="match status" value="1"/>
</dbReference>
<proteinExistence type="inferred from homology"/>
<dbReference type="SUPFAM" id="SSF52833">
    <property type="entry name" value="Thioredoxin-like"/>
    <property type="match status" value="1"/>
</dbReference>
<dbReference type="Proteomes" id="UP001595791">
    <property type="component" value="Unassembled WGS sequence"/>
</dbReference>
<dbReference type="InterPro" id="IPR003834">
    <property type="entry name" value="Cyt_c_assmbl_TM_dom"/>
</dbReference>
<feature type="transmembrane region" description="Helical" evidence="18">
    <location>
        <begin position="287"/>
        <end position="317"/>
    </location>
</feature>
<evidence type="ECO:0000256" key="9">
    <source>
        <dbReference type="ARBA" id="ARBA00022982"/>
    </source>
</evidence>
<feature type="domain" description="Thioredoxin" evidence="19">
    <location>
        <begin position="437"/>
        <end position="579"/>
    </location>
</feature>
<feature type="signal peptide" evidence="18">
    <location>
        <begin position="1"/>
        <end position="19"/>
    </location>
</feature>
<keyword evidence="8 18" id="KW-0201">Cytochrome c-type biogenesis</keyword>
<keyword evidence="7 18" id="KW-0732">Signal</keyword>
<keyword evidence="5 18" id="KW-0997">Cell inner membrane</keyword>
<evidence type="ECO:0000256" key="18">
    <source>
        <dbReference type="HAMAP-Rule" id="MF_00399"/>
    </source>
</evidence>
<keyword evidence="6 18" id="KW-0812">Transmembrane</keyword>
<gene>
    <name evidence="18 20" type="primary">dsbD</name>
    <name evidence="20" type="ORF">ACFOW7_19215</name>
</gene>
<feature type="transmembrane region" description="Helical" evidence="18">
    <location>
        <begin position="208"/>
        <end position="232"/>
    </location>
</feature>
<dbReference type="RefSeq" id="WP_378167447.1">
    <property type="nucleotide sequence ID" value="NZ_JBHSBU010000001.1"/>
</dbReference>
<evidence type="ECO:0000256" key="5">
    <source>
        <dbReference type="ARBA" id="ARBA00022519"/>
    </source>
</evidence>
<dbReference type="PANTHER" id="PTHR32234:SF0">
    <property type="entry name" value="THIOL:DISULFIDE INTERCHANGE PROTEIN DSBD"/>
    <property type="match status" value="1"/>
</dbReference>
<keyword evidence="3 18" id="KW-0813">Transport</keyword>
<feature type="transmembrane region" description="Helical" evidence="18">
    <location>
        <begin position="360"/>
        <end position="379"/>
    </location>
</feature>
<accession>A0ABV8MWT3</accession>
<evidence type="ECO:0000256" key="12">
    <source>
        <dbReference type="ARBA" id="ARBA00023027"/>
    </source>
</evidence>
<dbReference type="PANTHER" id="PTHR32234">
    <property type="entry name" value="THIOL:DISULFIDE INTERCHANGE PROTEIN DSBD"/>
    <property type="match status" value="1"/>
</dbReference>
<keyword evidence="9 18" id="KW-0249">Electron transport</keyword>
<keyword evidence="12 18" id="KW-0520">NAD</keyword>
<dbReference type="PROSITE" id="PS00194">
    <property type="entry name" value="THIOREDOXIN_1"/>
    <property type="match status" value="1"/>
</dbReference>
<dbReference type="InterPro" id="IPR036929">
    <property type="entry name" value="DsbDN_sf"/>
</dbReference>
<dbReference type="PROSITE" id="PS51352">
    <property type="entry name" value="THIOREDOXIN_2"/>
    <property type="match status" value="1"/>
</dbReference>
<dbReference type="GO" id="GO:0047134">
    <property type="term" value="F:protein-disulfide reductase [NAD(P)H] activity"/>
    <property type="evidence" value="ECO:0007669"/>
    <property type="project" value="UniProtKB-EC"/>
</dbReference>
<dbReference type="NCBIfam" id="NF001419">
    <property type="entry name" value="PRK00293.1"/>
    <property type="match status" value="1"/>
</dbReference>
<dbReference type="InterPro" id="IPR035671">
    <property type="entry name" value="DsbD_gamma"/>
</dbReference>
<feature type="disulfide bond" description="Redox-active" evidence="18">
    <location>
        <begin position="495"/>
        <end position="498"/>
    </location>
</feature>
<evidence type="ECO:0000256" key="7">
    <source>
        <dbReference type="ARBA" id="ARBA00022729"/>
    </source>
</evidence>
<feature type="transmembrane region" description="Helical" evidence="18">
    <location>
        <begin position="323"/>
        <end position="348"/>
    </location>
</feature>
<keyword evidence="11 18" id="KW-0560">Oxidoreductase</keyword>
<keyword evidence="13 18" id="KW-0472">Membrane</keyword>
<evidence type="ECO:0000256" key="2">
    <source>
        <dbReference type="ARBA" id="ARBA00007241"/>
    </source>
</evidence>
<protein>
    <recommendedName>
        <fullName evidence="18">Thiol:disulfide interchange protein DsbD</fullName>
        <ecNumber evidence="18">1.8.1.8</ecNumber>
    </recommendedName>
    <alternativeName>
        <fullName evidence="18">Protein-disulfide reductase</fullName>
        <shortName evidence="18">Disulfide reductase</shortName>
    </alternativeName>
</protein>
<feature type="transmembrane region" description="Helical" evidence="18">
    <location>
        <begin position="417"/>
        <end position="439"/>
    </location>
</feature>
<dbReference type="Gene3D" id="2.60.40.1250">
    <property type="entry name" value="Thiol:disulfide interchange protein DsbD, N-terminal domain"/>
    <property type="match status" value="1"/>
</dbReference>
<dbReference type="InterPro" id="IPR022910">
    <property type="entry name" value="Thiol_diS_interchange_DbsD"/>
</dbReference>
<evidence type="ECO:0000256" key="14">
    <source>
        <dbReference type="ARBA" id="ARBA00023157"/>
    </source>
</evidence>
<evidence type="ECO:0000256" key="6">
    <source>
        <dbReference type="ARBA" id="ARBA00022692"/>
    </source>
</evidence>
<evidence type="ECO:0000256" key="13">
    <source>
        <dbReference type="ARBA" id="ARBA00023136"/>
    </source>
</evidence>
<dbReference type="HAMAP" id="MF_00399">
    <property type="entry name" value="DbsD"/>
    <property type="match status" value="1"/>
</dbReference>
<dbReference type="Pfam" id="PF11412">
    <property type="entry name" value="DsbD_N"/>
    <property type="match status" value="1"/>
</dbReference>
<reference evidence="21" key="1">
    <citation type="journal article" date="2019" name="Int. J. Syst. Evol. Microbiol.">
        <title>The Global Catalogue of Microorganisms (GCM) 10K type strain sequencing project: providing services to taxonomists for standard genome sequencing and annotation.</title>
        <authorList>
            <consortium name="The Broad Institute Genomics Platform"/>
            <consortium name="The Broad Institute Genome Sequencing Center for Infectious Disease"/>
            <person name="Wu L."/>
            <person name="Ma J."/>
        </authorList>
    </citation>
    <scope>NUCLEOTIDE SEQUENCE [LARGE SCALE GENOMIC DNA]</scope>
    <source>
        <strain evidence="21">LMG 29894</strain>
    </source>
</reference>
<evidence type="ECO:0000256" key="4">
    <source>
        <dbReference type="ARBA" id="ARBA00022475"/>
    </source>
</evidence>
<evidence type="ECO:0000313" key="21">
    <source>
        <dbReference type="Proteomes" id="UP001595791"/>
    </source>
</evidence>
<keyword evidence="14 18" id="KW-1015">Disulfide bond</keyword>
<dbReference type="SUPFAM" id="SSF74863">
    <property type="entry name" value="Thiol:disulfide interchange protein DsbD, N-terminal domain (DsbD-alpha)"/>
    <property type="match status" value="1"/>
</dbReference>
<feature type="transmembrane region" description="Helical" evidence="18">
    <location>
        <begin position="166"/>
        <end position="196"/>
    </location>
</feature>
<feature type="disulfide bond" description="Redox-active" evidence="18">
    <location>
        <begin position="119"/>
        <end position="125"/>
    </location>
</feature>
<name>A0ABV8MWT3_9NEIS</name>
<comment type="catalytic activity">
    <reaction evidence="17 18">
        <text>[protein]-dithiol + NADP(+) = [protein]-disulfide + NADPH + H(+)</text>
        <dbReference type="Rhea" id="RHEA:18753"/>
        <dbReference type="Rhea" id="RHEA-COMP:10593"/>
        <dbReference type="Rhea" id="RHEA-COMP:10594"/>
        <dbReference type="ChEBI" id="CHEBI:15378"/>
        <dbReference type="ChEBI" id="CHEBI:29950"/>
        <dbReference type="ChEBI" id="CHEBI:50058"/>
        <dbReference type="ChEBI" id="CHEBI:57783"/>
        <dbReference type="ChEBI" id="CHEBI:58349"/>
        <dbReference type="EC" id="1.8.1.8"/>
    </reaction>
</comment>
<dbReference type="InterPro" id="IPR036249">
    <property type="entry name" value="Thioredoxin-like_sf"/>
</dbReference>
<feature type="transmembrane region" description="Helical" evidence="18">
    <location>
        <begin position="385"/>
        <end position="405"/>
    </location>
</feature>
<evidence type="ECO:0000256" key="17">
    <source>
        <dbReference type="ARBA" id="ARBA00047804"/>
    </source>
</evidence>
<evidence type="ECO:0000256" key="8">
    <source>
        <dbReference type="ARBA" id="ARBA00022748"/>
    </source>
</evidence>
<dbReference type="EMBL" id="JBHSBU010000001">
    <property type="protein sequence ID" value="MFC4161471.1"/>
    <property type="molecule type" value="Genomic_DNA"/>
</dbReference>
<keyword evidence="4 18" id="KW-1003">Cell membrane</keyword>
<organism evidence="20 21">
    <name type="scientific">Chitinimonas lacunae</name>
    <dbReference type="NCBI Taxonomy" id="1963018"/>
    <lineage>
        <taxon>Bacteria</taxon>
        <taxon>Pseudomonadati</taxon>
        <taxon>Pseudomonadota</taxon>
        <taxon>Betaproteobacteria</taxon>
        <taxon>Neisseriales</taxon>
        <taxon>Chitinibacteraceae</taxon>
        <taxon>Chitinimonas</taxon>
    </lineage>
</organism>
<keyword evidence="21" id="KW-1185">Reference proteome</keyword>
<comment type="subcellular location">
    <subcellularLocation>
        <location evidence="1 18">Cell inner membrane</location>
        <topology evidence="1 18">Multi-pass membrane protein</topology>
    </subcellularLocation>
</comment>
<evidence type="ECO:0000256" key="1">
    <source>
        <dbReference type="ARBA" id="ARBA00004429"/>
    </source>
</evidence>
<dbReference type="Pfam" id="PF02683">
    <property type="entry name" value="DsbD_TM"/>
    <property type="match status" value="1"/>
</dbReference>
<keyword evidence="15 18" id="KW-0676">Redox-active center</keyword>
<dbReference type="InterPro" id="IPR013766">
    <property type="entry name" value="Thioredoxin_domain"/>
</dbReference>
<comment type="caution">
    <text evidence="20">The sequence shown here is derived from an EMBL/GenBank/DDBJ whole genome shotgun (WGS) entry which is preliminary data.</text>
</comment>
<feature type="transmembrane region" description="Helical" evidence="18">
    <location>
        <begin position="244"/>
        <end position="266"/>
    </location>
</feature>
<feature type="disulfide bond" description="Redox-active" evidence="18">
    <location>
        <begin position="183"/>
        <end position="305"/>
    </location>
</feature>
<dbReference type="InterPro" id="IPR017937">
    <property type="entry name" value="Thioredoxin_CS"/>
</dbReference>
<dbReference type="InterPro" id="IPR028250">
    <property type="entry name" value="DsbDN"/>
</dbReference>
<dbReference type="EC" id="1.8.1.8" evidence="18"/>